<reference evidence="2 3" key="1">
    <citation type="submission" date="2015-12" db="EMBL/GenBank/DDBJ databases">
        <title>Dictyostelia acquired genes for synthesis and detection of signals that induce cell-type specialization by lateral gene transfer from prokaryotes.</title>
        <authorList>
            <person name="Gloeckner G."/>
            <person name="Schaap P."/>
        </authorList>
    </citation>
    <scope>NUCLEOTIDE SEQUENCE [LARGE SCALE GENOMIC DNA]</scope>
    <source>
        <strain evidence="2 3">TK</strain>
    </source>
</reference>
<proteinExistence type="predicted"/>
<accession>A0A151ZA01</accession>
<organism evidence="2 3">
    <name type="scientific">Tieghemostelium lacteum</name>
    <name type="common">Slime mold</name>
    <name type="synonym">Dictyostelium lacteum</name>
    <dbReference type="NCBI Taxonomy" id="361077"/>
    <lineage>
        <taxon>Eukaryota</taxon>
        <taxon>Amoebozoa</taxon>
        <taxon>Evosea</taxon>
        <taxon>Eumycetozoa</taxon>
        <taxon>Dictyostelia</taxon>
        <taxon>Dictyosteliales</taxon>
        <taxon>Raperosteliaceae</taxon>
        <taxon>Tieghemostelium</taxon>
    </lineage>
</organism>
<evidence type="ECO:0008006" key="4">
    <source>
        <dbReference type="Google" id="ProtNLM"/>
    </source>
</evidence>
<keyword evidence="1" id="KW-0732">Signal</keyword>
<evidence type="ECO:0000256" key="1">
    <source>
        <dbReference type="SAM" id="SignalP"/>
    </source>
</evidence>
<sequence>MKGILVLFVILLSTIVVSSQYIKYDYYNSADNACSQNPEYSVQYITNYCMNGTEFQCINQDRAFMIKYADNDCQTKLASLPLSLGVCQNGMTVNCGNDLTLQSNTFTELHFGDCSQSTEPIGASSYSLGLCLVEVIEPIASTISTCNSTTISTQVYRVNNFPTGNSATSATGSYSGWLTGSYTGRDLEGSTDPYCNSNNYASTVYDAYSVNYQCVDYGISYTCNPQ</sequence>
<feature type="signal peptide" evidence="1">
    <location>
        <begin position="1"/>
        <end position="19"/>
    </location>
</feature>
<evidence type="ECO:0000313" key="2">
    <source>
        <dbReference type="EMBL" id="KYQ90779.1"/>
    </source>
</evidence>
<feature type="chain" id="PRO_5007593028" description="Transmembrane protein" evidence="1">
    <location>
        <begin position="20"/>
        <end position="226"/>
    </location>
</feature>
<protein>
    <recommendedName>
        <fullName evidence="4">Transmembrane protein</fullName>
    </recommendedName>
</protein>
<keyword evidence="3" id="KW-1185">Reference proteome</keyword>
<dbReference type="EMBL" id="LODT01000037">
    <property type="protein sequence ID" value="KYQ90779.1"/>
    <property type="molecule type" value="Genomic_DNA"/>
</dbReference>
<comment type="caution">
    <text evidence="2">The sequence shown here is derived from an EMBL/GenBank/DDBJ whole genome shotgun (WGS) entry which is preliminary data.</text>
</comment>
<dbReference type="AlphaFoldDB" id="A0A151ZA01"/>
<gene>
    <name evidence="2" type="ORF">DLAC_09418</name>
</gene>
<dbReference type="Proteomes" id="UP000076078">
    <property type="component" value="Unassembled WGS sequence"/>
</dbReference>
<name>A0A151ZA01_TIELA</name>
<dbReference type="InParanoid" id="A0A151ZA01"/>
<evidence type="ECO:0000313" key="3">
    <source>
        <dbReference type="Proteomes" id="UP000076078"/>
    </source>
</evidence>